<dbReference type="RefSeq" id="WP_349299275.1">
    <property type="nucleotide sequence ID" value="NZ_JBEDNQ010000006.1"/>
</dbReference>
<comment type="similarity">
    <text evidence="1">Belongs to the UDP-N-acetylglucosamine 2-epimerase family.</text>
</comment>
<feature type="region of interest" description="Disordered" evidence="2">
    <location>
        <begin position="359"/>
        <end position="400"/>
    </location>
</feature>
<dbReference type="PANTHER" id="PTHR43174:SF1">
    <property type="entry name" value="UDP-N-ACETYLGLUCOSAMINE 2-EPIMERASE"/>
    <property type="match status" value="1"/>
</dbReference>
<comment type="caution">
    <text evidence="4">The sequence shown here is derived from an EMBL/GenBank/DDBJ whole genome shotgun (WGS) entry which is preliminary data.</text>
</comment>
<dbReference type="Gene3D" id="3.40.50.2000">
    <property type="entry name" value="Glycogen Phosphorylase B"/>
    <property type="match status" value="2"/>
</dbReference>
<evidence type="ECO:0000313" key="5">
    <source>
        <dbReference type="Proteomes" id="UP001494902"/>
    </source>
</evidence>
<evidence type="ECO:0000259" key="3">
    <source>
        <dbReference type="Pfam" id="PF02350"/>
    </source>
</evidence>
<evidence type="ECO:0000256" key="1">
    <source>
        <dbReference type="RuleBase" id="RU003513"/>
    </source>
</evidence>
<proteinExistence type="inferred from homology"/>
<dbReference type="Pfam" id="PF02350">
    <property type="entry name" value="Epimerase_2"/>
    <property type="match status" value="1"/>
</dbReference>
<name>A0ABV1KCN2_9PSEU</name>
<dbReference type="InterPro" id="IPR029767">
    <property type="entry name" value="WecB-like"/>
</dbReference>
<reference evidence="4 5" key="1">
    <citation type="submission" date="2024-03" db="EMBL/GenBank/DDBJ databases">
        <title>Draft genome sequence of Pseudonocardia nematodicida JCM 31783.</title>
        <authorList>
            <person name="Butdee W."/>
            <person name="Duangmal K."/>
        </authorList>
    </citation>
    <scope>NUCLEOTIDE SEQUENCE [LARGE SCALE GENOMIC DNA]</scope>
    <source>
        <strain evidence="4 5">JCM 31783</strain>
    </source>
</reference>
<keyword evidence="5" id="KW-1185">Reference proteome</keyword>
<keyword evidence="1" id="KW-0413">Isomerase</keyword>
<evidence type="ECO:0000313" key="4">
    <source>
        <dbReference type="EMBL" id="MEQ3552215.1"/>
    </source>
</evidence>
<feature type="domain" description="UDP-N-acetylglucosamine 2-epimerase" evidence="3">
    <location>
        <begin position="42"/>
        <end position="301"/>
    </location>
</feature>
<dbReference type="SUPFAM" id="SSF53756">
    <property type="entry name" value="UDP-Glycosyltransferase/glycogen phosphorylase"/>
    <property type="match status" value="1"/>
</dbReference>
<gene>
    <name evidence="4" type="ORF">WIS52_17215</name>
</gene>
<sequence length="400" mass="41442">MSAFEPLLDGAEPDHEHDILMVAGSRPEVARLAPVAAAVAASDRITGITVATGPDPMGVHETFEALGTPADITVLLPGDGGESVADVAAALFTRLDRLMVDQDPSAILVHGGGLAAAVSATVAFWRRIPIVHMQAGMGTDDLLCPFPQEAHRRVIGQLASLFLTTSGSALGSPLGPNVLTIGDTINSLPGPRHRGCADALERVQDEHRRLVLVDLERPSSLPVLGGLADLLERYPRMEIVVAGALAIEEPALTLGAHPRVTVVPEMGLPDELAMLAAATVLVSDDHELVGDAPGLGTLAVLVDGPNVPQPGDSIRSIAARDAAHAVAQVLDGDHGRRPAPSDGFEAARAEQAVAWMFGLTQSPQLADDLPGGPDHGRHTAGPQQAEEDADTASPEESTDA</sequence>
<protein>
    <submittedName>
        <fullName evidence="4">UDP-N-acetylglucosamine 2-epimerase</fullName>
    </submittedName>
</protein>
<dbReference type="PANTHER" id="PTHR43174">
    <property type="entry name" value="UDP-N-ACETYLGLUCOSAMINE 2-EPIMERASE"/>
    <property type="match status" value="1"/>
</dbReference>
<dbReference type="Proteomes" id="UP001494902">
    <property type="component" value="Unassembled WGS sequence"/>
</dbReference>
<dbReference type="InterPro" id="IPR003331">
    <property type="entry name" value="UDP_GlcNAc_Epimerase_2_dom"/>
</dbReference>
<accession>A0ABV1KCN2</accession>
<evidence type="ECO:0000256" key="2">
    <source>
        <dbReference type="SAM" id="MobiDB-lite"/>
    </source>
</evidence>
<dbReference type="EMBL" id="JBEDNQ010000006">
    <property type="protein sequence ID" value="MEQ3552215.1"/>
    <property type="molecule type" value="Genomic_DNA"/>
</dbReference>
<organism evidence="4 5">
    <name type="scientific">Pseudonocardia nematodicida</name>
    <dbReference type="NCBI Taxonomy" id="1206997"/>
    <lineage>
        <taxon>Bacteria</taxon>
        <taxon>Bacillati</taxon>
        <taxon>Actinomycetota</taxon>
        <taxon>Actinomycetes</taxon>
        <taxon>Pseudonocardiales</taxon>
        <taxon>Pseudonocardiaceae</taxon>
        <taxon>Pseudonocardia</taxon>
    </lineage>
</organism>